<evidence type="ECO:0000313" key="11">
    <source>
        <dbReference type="Proteomes" id="UP000179241"/>
    </source>
</evidence>
<evidence type="ECO:0000256" key="7">
    <source>
        <dbReference type="ARBA" id="ARBA00023239"/>
    </source>
</evidence>
<dbReference type="InterPro" id="IPR003826">
    <property type="entry name" value="AdoMetDC_fam_prok"/>
</dbReference>
<keyword evidence="5" id="KW-0620">Polyamine biosynthesis</keyword>
<dbReference type="SUPFAM" id="SSF56276">
    <property type="entry name" value="S-adenosylmethionine decarboxylase"/>
    <property type="match status" value="1"/>
</dbReference>
<dbReference type="PANTHER" id="PTHR33866">
    <property type="entry name" value="S-ADENOSYLMETHIONINE DECARBOXYLASE PROENZYME"/>
    <property type="match status" value="1"/>
</dbReference>
<dbReference type="GO" id="GO:0004014">
    <property type="term" value="F:adenosylmethionine decarboxylase activity"/>
    <property type="evidence" value="ECO:0007669"/>
    <property type="project" value="InterPro"/>
</dbReference>
<proteinExistence type="predicted"/>
<evidence type="ECO:0000256" key="4">
    <source>
        <dbReference type="ARBA" id="ARBA00023066"/>
    </source>
</evidence>
<dbReference type="GO" id="GO:0005829">
    <property type="term" value="C:cytosol"/>
    <property type="evidence" value="ECO:0007669"/>
    <property type="project" value="TreeGrafter"/>
</dbReference>
<sequence length="119" mass="13505">MKNQSTPTINQFVGLVKTNPFENSLEAIEQLAGSIVNDLNLNVVKKFSHTFSPKGITLIYILSESHLVIHTWPELGVIHIDLATCSFRTLEGFKKTLKHALYDYNNHSIRVKQIDIDKL</sequence>
<keyword evidence="2" id="KW-0210">Decarboxylase</keyword>
<dbReference type="GO" id="GO:0008295">
    <property type="term" value="P:spermidine biosynthetic process"/>
    <property type="evidence" value="ECO:0007669"/>
    <property type="project" value="UniProtKB-KW"/>
</dbReference>
<dbReference type="Gene3D" id="3.60.90.10">
    <property type="entry name" value="S-adenosylmethionine decarboxylase"/>
    <property type="match status" value="1"/>
</dbReference>
<dbReference type="EMBL" id="MGHU01000063">
    <property type="protein sequence ID" value="OGM76168.1"/>
    <property type="molecule type" value="Genomic_DNA"/>
</dbReference>
<evidence type="ECO:0000256" key="3">
    <source>
        <dbReference type="ARBA" id="ARBA00022813"/>
    </source>
</evidence>
<evidence type="ECO:0000256" key="8">
    <source>
        <dbReference type="ARBA" id="ARBA00023270"/>
    </source>
</evidence>
<evidence type="ECO:0000256" key="2">
    <source>
        <dbReference type="ARBA" id="ARBA00022793"/>
    </source>
</evidence>
<keyword evidence="3" id="KW-0068">Autocatalytic cleavage</keyword>
<gene>
    <name evidence="10" type="ORF">A2188_00715</name>
</gene>
<dbReference type="Proteomes" id="UP000179241">
    <property type="component" value="Unassembled WGS sequence"/>
</dbReference>
<protein>
    <recommendedName>
        <fullName evidence="12">S-adenosylmethionine decarboxylase proenzyme</fullName>
    </recommendedName>
</protein>
<dbReference type="InterPro" id="IPR016067">
    <property type="entry name" value="S-AdoMet_deCO2ase_core"/>
</dbReference>
<name>A0A1F8CK96_9BACT</name>
<reference evidence="10 11" key="1">
    <citation type="journal article" date="2016" name="Nat. Commun.">
        <title>Thousands of microbial genomes shed light on interconnected biogeochemical processes in an aquifer system.</title>
        <authorList>
            <person name="Anantharaman K."/>
            <person name="Brown C.T."/>
            <person name="Hug L.A."/>
            <person name="Sharon I."/>
            <person name="Castelle C.J."/>
            <person name="Probst A.J."/>
            <person name="Thomas B.C."/>
            <person name="Singh A."/>
            <person name="Wilkins M.J."/>
            <person name="Karaoz U."/>
            <person name="Brodie E.L."/>
            <person name="Williams K.H."/>
            <person name="Hubbard S.S."/>
            <person name="Banfield J.F."/>
        </authorList>
    </citation>
    <scope>NUCLEOTIDE SEQUENCE [LARGE SCALE GENOMIC DNA]</scope>
</reference>
<evidence type="ECO:0000256" key="1">
    <source>
        <dbReference type="ARBA" id="ARBA00001928"/>
    </source>
</evidence>
<evidence type="ECO:0008006" key="12">
    <source>
        <dbReference type="Google" id="ProtNLM"/>
    </source>
</evidence>
<keyword evidence="6" id="KW-0865">Zymogen</keyword>
<dbReference type="PANTHER" id="PTHR33866:SF2">
    <property type="entry name" value="S-ADENOSYLMETHIONINE DECARBOXYLASE PROENZYME"/>
    <property type="match status" value="1"/>
</dbReference>
<keyword evidence="8" id="KW-0704">Schiff base</keyword>
<comment type="caution">
    <text evidence="10">The sequence shown here is derived from an EMBL/GenBank/DDBJ whole genome shotgun (WGS) entry which is preliminary data.</text>
</comment>
<keyword evidence="9" id="KW-0670">Pyruvate</keyword>
<evidence type="ECO:0000256" key="5">
    <source>
        <dbReference type="ARBA" id="ARBA00023115"/>
    </source>
</evidence>
<keyword evidence="7" id="KW-0456">Lyase</keyword>
<comment type="cofactor">
    <cofactor evidence="1">
        <name>pyruvate</name>
        <dbReference type="ChEBI" id="CHEBI:15361"/>
    </cofactor>
</comment>
<dbReference type="Pfam" id="PF02675">
    <property type="entry name" value="AdoMet_dc"/>
    <property type="match status" value="1"/>
</dbReference>
<evidence type="ECO:0000313" key="10">
    <source>
        <dbReference type="EMBL" id="OGM76168.1"/>
    </source>
</evidence>
<keyword evidence="4" id="KW-0745">Spermidine biosynthesis</keyword>
<organism evidence="10 11">
    <name type="scientific">Candidatus Woesebacteria bacterium RIFOXYA1_FULL_43_9</name>
    <dbReference type="NCBI Taxonomy" id="1802534"/>
    <lineage>
        <taxon>Bacteria</taxon>
        <taxon>Candidatus Woeseibacteriota</taxon>
    </lineage>
</organism>
<accession>A0A1F8CK96</accession>
<evidence type="ECO:0000256" key="6">
    <source>
        <dbReference type="ARBA" id="ARBA00023145"/>
    </source>
</evidence>
<dbReference type="AlphaFoldDB" id="A0A1F8CK96"/>
<evidence type="ECO:0000256" key="9">
    <source>
        <dbReference type="ARBA" id="ARBA00023317"/>
    </source>
</evidence>